<proteinExistence type="predicted"/>
<dbReference type="AlphaFoldDB" id="A0A2S7SUD7"/>
<evidence type="ECO:0000313" key="1">
    <source>
        <dbReference type="EMBL" id="PQJ10146.1"/>
    </source>
</evidence>
<protein>
    <submittedName>
        <fullName evidence="1">Uncharacterized protein</fullName>
    </submittedName>
</protein>
<dbReference type="EMBL" id="PPSL01000004">
    <property type="protein sequence ID" value="PQJ10146.1"/>
    <property type="molecule type" value="Genomic_DNA"/>
</dbReference>
<gene>
    <name evidence="1" type="ORF">CJD36_015735</name>
</gene>
<organism evidence="1 2">
    <name type="scientific">Flavipsychrobacter stenotrophus</name>
    <dbReference type="NCBI Taxonomy" id="2077091"/>
    <lineage>
        <taxon>Bacteria</taxon>
        <taxon>Pseudomonadati</taxon>
        <taxon>Bacteroidota</taxon>
        <taxon>Chitinophagia</taxon>
        <taxon>Chitinophagales</taxon>
        <taxon>Chitinophagaceae</taxon>
        <taxon>Flavipsychrobacter</taxon>
    </lineage>
</organism>
<evidence type="ECO:0000313" key="2">
    <source>
        <dbReference type="Proteomes" id="UP000239872"/>
    </source>
</evidence>
<reference evidence="1 2" key="1">
    <citation type="submission" date="2018-01" db="EMBL/GenBank/DDBJ databases">
        <title>A novel member of the phylum Bacteroidetes isolated from glacier ice.</title>
        <authorList>
            <person name="Liu Q."/>
            <person name="Xin Y.-H."/>
        </authorList>
    </citation>
    <scope>NUCLEOTIDE SEQUENCE [LARGE SCALE GENOMIC DNA]</scope>
    <source>
        <strain evidence="1 2">RB1R16</strain>
    </source>
</reference>
<accession>A0A2S7SUD7</accession>
<dbReference type="Proteomes" id="UP000239872">
    <property type="component" value="Unassembled WGS sequence"/>
</dbReference>
<sequence>MVLHRIIAISCLIVYLFTTTELHQLLKLPVLLHHYQEHKQIDSDITFWQFMSMHYSQPDDHDADHDQDMKLPFKTDDGCMSFITAIYVAPVVASIPEETIKAIYFSEKKEHFHKQECLQSSFLASIWQPPRSC</sequence>
<keyword evidence="2" id="KW-1185">Reference proteome</keyword>
<name>A0A2S7SUD7_9BACT</name>
<comment type="caution">
    <text evidence="1">The sequence shown here is derived from an EMBL/GenBank/DDBJ whole genome shotgun (WGS) entry which is preliminary data.</text>
</comment>